<comment type="caution">
    <text evidence="2">The sequence shown here is derived from an EMBL/GenBank/DDBJ whole genome shotgun (WGS) entry which is preliminary data.</text>
</comment>
<gene>
    <name evidence="2" type="ORF">FE697_021275</name>
</gene>
<dbReference type="Proteomes" id="UP000307768">
    <property type="component" value="Unassembled WGS sequence"/>
</dbReference>
<dbReference type="EMBL" id="VDFQ02000007">
    <property type="protein sequence ID" value="KAA1418354.1"/>
    <property type="molecule type" value="Genomic_DNA"/>
</dbReference>
<proteinExistence type="predicted"/>
<sequence>MRTLLVLLRIVAVVAFAVAFVATWRALSSTGMPNPDGMDPDTLWWYSNQDDIRQVGLVILVAGLVTMLVPAMLVTIAGAVAVGTYAWIVDSSPAFGVEQPAAWWGFAAALLAIAVVRRVLRQRRGAEPVS</sequence>
<reference evidence="2 3" key="1">
    <citation type="submission" date="2019-09" db="EMBL/GenBank/DDBJ databases">
        <title>Mumia zhuanghuii sp. nov. isolated from the intestinal contents of plateau pika (Ochotona curzoniae) in the Qinghai-Tibet plateau of China.</title>
        <authorList>
            <person name="Tian Z."/>
        </authorList>
    </citation>
    <scope>NUCLEOTIDE SEQUENCE [LARGE SCALE GENOMIC DNA]</scope>
    <source>
        <strain evidence="3">350</strain>
    </source>
</reference>
<dbReference type="AlphaFoldDB" id="A0A5Q6RJU1"/>
<keyword evidence="1" id="KW-1133">Transmembrane helix</keyword>
<protein>
    <submittedName>
        <fullName evidence="2">Uncharacterized protein</fullName>
    </submittedName>
</protein>
<keyword evidence="1" id="KW-0472">Membrane</keyword>
<organism evidence="2 3">
    <name type="scientific">Mumia zhuanghuii</name>
    <dbReference type="NCBI Taxonomy" id="2585211"/>
    <lineage>
        <taxon>Bacteria</taxon>
        <taxon>Bacillati</taxon>
        <taxon>Actinomycetota</taxon>
        <taxon>Actinomycetes</taxon>
        <taxon>Propionibacteriales</taxon>
        <taxon>Nocardioidaceae</taxon>
        <taxon>Mumia</taxon>
    </lineage>
</organism>
<accession>A0A5Q6RJU1</accession>
<feature type="transmembrane region" description="Helical" evidence="1">
    <location>
        <begin position="57"/>
        <end position="89"/>
    </location>
</feature>
<evidence type="ECO:0000313" key="3">
    <source>
        <dbReference type="Proteomes" id="UP000307768"/>
    </source>
</evidence>
<keyword evidence="1" id="KW-0812">Transmembrane</keyword>
<feature type="transmembrane region" description="Helical" evidence="1">
    <location>
        <begin position="6"/>
        <end position="27"/>
    </location>
</feature>
<evidence type="ECO:0000313" key="2">
    <source>
        <dbReference type="EMBL" id="KAA1418354.1"/>
    </source>
</evidence>
<evidence type="ECO:0000256" key="1">
    <source>
        <dbReference type="SAM" id="Phobius"/>
    </source>
</evidence>
<name>A0A5Q6RJU1_9ACTN</name>
<feature type="transmembrane region" description="Helical" evidence="1">
    <location>
        <begin position="101"/>
        <end position="120"/>
    </location>
</feature>
<dbReference type="OrthoDB" id="9863510at2"/>
<dbReference type="RefSeq" id="WP_149771648.1">
    <property type="nucleotide sequence ID" value="NZ_VDFQ02000007.1"/>
</dbReference>